<reference evidence="1 2" key="1">
    <citation type="submission" date="2023-12" db="EMBL/GenBank/DDBJ databases">
        <title>Baltic Sea Cyanobacteria.</title>
        <authorList>
            <person name="Delbaje E."/>
            <person name="Fewer D.P."/>
            <person name="Shishido T.K."/>
        </authorList>
    </citation>
    <scope>NUCLEOTIDE SEQUENCE [LARGE SCALE GENOMIC DNA]</scope>
    <source>
        <strain evidence="1 2">UHCC-0300</strain>
    </source>
</reference>
<comment type="caution">
    <text evidence="1">The sequence shown here is derived from an EMBL/GenBank/DDBJ whole genome shotgun (WGS) entry which is preliminary data.</text>
</comment>
<sequence>MLVFEFKAYGKSAQFIAVDKAIRTAKFIRNSCIRLWMDVSGVGKNDLQKYCAVLA</sequence>
<protein>
    <submittedName>
        <fullName evidence="1">Transposase</fullName>
    </submittedName>
</protein>
<accession>A0ABU5UGX9</accession>
<keyword evidence="2" id="KW-1185">Reference proteome</keyword>
<feature type="non-terminal residue" evidence="1">
    <location>
        <position position="55"/>
    </location>
</feature>
<proteinExistence type="predicted"/>
<dbReference type="EMBL" id="JAYGHG010000024">
    <property type="protein sequence ID" value="MEA5582474.1"/>
    <property type="molecule type" value="Genomic_DNA"/>
</dbReference>
<evidence type="ECO:0000313" key="1">
    <source>
        <dbReference type="EMBL" id="MEA5582474.1"/>
    </source>
</evidence>
<organism evidence="1 2">
    <name type="scientific">Nodularia harveyana UHCC-0300</name>
    <dbReference type="NCBI Taxonomy" id="2974287"/>
    <lineage>
        <taxon>Bacteria</taxon>
        <taxon>Bacillati</taxon>
        <taxon>Cyanobacteriota</taxon>
        <taxon>Cyanophyceae</taxon>
        <taxon>Nostocales</taxon>
        <taxon>Nodulariaceae</taxon>
        <taxon>Nodularia</taxon>
    </lineage>
</organism>
<gene>
    <name evidence="1" type="ORF">VB620_14130</name>
</gene>
<dbReference type="Proteomes" id="UP001302120">
    <property type="component" value="Unassembled WGS sequence"/>
</dbReference>
<name>A0ABU5UGX9_9CYAN</name>
<evidence type="ECO:0000313" key="2">
    <source>
        <dbReference type="Proteomes" id="UP001302120"/>
    </source>
</evidence>